<keyword evidence="5" id="KW-0547">Nucleotide-binding</keyword>
<proteinExistence type="inferred from homology"/>
<dbReference type="Pfam" id="PF02800">
    <property type="entry name" value="Gp_dh_C"/>
    <property type="match status" value="1"/>
</dbReference>
<feature type="domain" description="Glyceraldehyde 3-phosphate dehydrogenase NAD(P) binding" evidence="8">
    <location>
        <begin position="5"/>
        <end position="157"/>
    </location>
</feature>
<dbReference type="Gene3D" id="3.40.50.720">
    <property type="entry name" value="NAD(P)-binding Rossmann-like Domain"/>
    <property type="match status" value="1"/>
</dbReference>
<dbReference type="Pfam" id="PF00044">
    <property type="entry name" value="Gp_dh_N"/>
    <property type="match status" value="1"/>
</dbReference>
<evidence type="ECO:0000256" key="1">
    <source>
        <dbReference type="ARBA" id="ARBA00007406"/>
    </source>
</evidence>
<dbReference type="CDD" id="cd17892">
    <property type="entry name" value="GAPDH_N_E4PDH"/>
    <property type="match status" value="1"/>
</dbReference>
<dbReference type="PRINTS" id="PR00078">
    <property type="entry name" value="G3PDHDRGNASE"/>
</dbReference>
<dbReference type="RefSeq" id="WP_091963213.1">
    <property type="nucleotide sequence ID" value="NZ_FOLH01000004.1"/>
</dbReference>
<evidence type="ECO:0000256" key="2">
    <source>
        <dbReference type="ARBA" id="ARBA00011881"/>
    </source>
</evidence>
<evidence type="ECO:0000259" key="8">
    <source>
        <dbReference type="SMART" id="SM00846"/>
    </source>
</evidence>
<evidence type="ECO:0000256" key="7">
    <source>
        <dbReference type="RuleBase" id="RU000397"/>
    </source>
</evidence>
<feature type="binding site" evidence="5">
    <location>
        <position position="125"/>
    </location>
    <ligand>
        <name>NAD(+)</name>
        <dbReference type="ChEBI" id="CHEBI:57540"/>
    </ligand>
</feature>
<name>A0A1I1I1R7_9GAMM</name>
<dbReference type="CDD" id="cd23937">
    <property type="entry name" value="GAPDH_C_E4PDH"/>
    <property type="match status" value="1"/>
</dbReference>
<dbReference type="Proteomes" id="UP000199058">
    <property type="component" value="Unassembled WGS sequence"/>
</dbReference>
<dbReference type="EMBL" id="FOLH01000004">
    <property type="protein sequence ID" value="SFC30041.1"/>
    <property type="molecule type" value="Genomic_DNA"/>
</dbReference>
<keyword evidence="3" id="KW-0560">Oxidoreductase</keyword>
<evidence type="ECO:0000313" key="9">
    <source>
        <dbReference type="EMBL" id="SFC30041.1"/>
    </source>
</evidence>
<feature type="binding site" evidence="5">
    <location>
        <begin position="14"/>
        <end position="15"/>
    </location>
    <ligand>
        <name>NAD(+)</name>
        <dbReference type="ChEBI" id="CHEBI:57540"/>
    </ligand>
</feature>
<dbReference type="SUPFAM" id="SSF51735">
    <property type="entry name" value="NAD(P)-binding Rossmann-fold domains"/>
    <property type="match status" value="1"/>
</dbReference>
<organism evidence="9 10">
    <name type="scientific">Marinospirillum celere</name>
    <dbReference type="NCBI Taxonomy" id="1122252"/>
    <lineage>
        <taxon>Bacteria</taxon>
        <taxon>Pseudomonadati</taxon>
        <taxon>Pseudomonadota</taxon>
        <taxon>Gammaproteobacteria</taxon>
        <taxon>Oceanospirillales</taxon>
        <taxon>Oceanospirillaceae</taxon>
        <taxon>Marinospirillum</taxon>
    </lineage>
</organism>
<dbReference type="InterPro" id="IPR036291">
    <property type="entry name" value="NAD(P)-bd_dom_sf"/>
</dbReference>
<dbReference type="FunFam" id="3.30.360.10:FF:000002">
    <property type="entry name" value="Glyceraldehyde-3-phosphate dehydrogenase"/>
    <property type="match status" value="1"/>
</dbReference>
<dbReference type="OrthoDB" id="9803304at2"/>
<keyword evidence="10" id="KW-1185">Reference proteome</keyword>
<dbReference type="SUPFAM" id="SSF55347">
    <property type="entry name" value="Glyceraldehyde-3-phosphate dehydrogenase-like, C-terminal domain"/>
    <property type="match status" value="1"/>
</dbReference>
<feature type="active site" description="Nucleophile" evidence="4">
    <location>
        <position position="157"/>
    </location>
</feature>
<protein>
    <submittedName>
        <fullName evidence="9">D-erythrose 4-phosphate dehydrogenase</fullName>
    </submittedName>
</protein>
<sequence>MPQQPRLAINGYGRIGQCILRAFFEREDCRGMQLVALNELSDLETVAYLTRYDTIHGRFPGKVSTASQQLLINDQALQVFSQSQPEDLPWQELDIDLLLECSGSFRDRATAERHLAAGAKRLLFSQPAEADVDATIIHGINQQELSADHQVVSAGSCTTNCVVPVLKLLDEAFGIEHGTTTTIHSAMNDQPVGDAYHQNNLRLTRSAMASIIPVDTGLAKGVSRLLPHLEGRLESLHLRVPTLNVSAMDMTLCLQRDTDIAEINQLLKDASQGSLQGILGYTEEPHASVDFNHDPHSAILDATQTRVSGKRLVKLLCWFDNEWGFANRMLDIALHWLNTPSSKN</sequence>
<evidence type="ECO:0000256" key="3">
    <source>
        <dbReference type="ARBA" id="ARBA00023002"/>
    </source>
</evidence>
<dbReference type="PIRSF" id="PIRSF000149">
    <property type="entry name" value="GAP_DH"/>
    <property type="match status" value="1"/>
</dbReference>
<feature type="site" description="Activates thiol group during catalysis" evidence="6">
    <location>
        <position position="184"/>
    </location>
</feature>
<dbReference type="InterPro" id="IPR020829">
    <property type="entry name" value="GlycerAld_3-P_DH_cat"/>
</dbReference>
<dbReference type="STRING" id="1122252.SAMN05660443_2138"/>
<evidence type="ECO:0000256" key="6">
    <source>
        <dbReference type="PIRSR" id="PIRSR000149-4"/>
    </source>
</evidence>
<dbReference type="SMART" id="SM00846">
    <property type="entry name" value="Gp_dh_N"/>
    <property type="match status" value="1"/>
</dbReference>
<evidence type="ECO:0000256" key="4">
    <source>
        <dbReference type="PIRSR" id="PIRSR000149-1"/>
    </source>
</evidence>
<dbReference type="AlphaFoldDB" id="A0A1I1I1R7"/>
<dbReference type="InterPro" id="IPR020828">
    <property type="entry name" value="GlycerAld_3-P_DH_NAD(P)-bd"/>
</dbReference>
<dbReference type="InterPro" id="IPR020831">
    <property type="entry name" value="GlycerAld/Erythrose_P_DH"/>
</dbReference>
<dbReference type="FunFam" id="3.40.50.720:FF:000001">
    <property type="entry name" value="Glyceraldehyde-3-phosphate dehydrogenase"/>
    <property type="match status" value="1"/>
</dbReference>
<feature type="binding site" evidence="5">
    <location>
        <position position="321"/>
    </location>
    <ligand>
        <name>NAD(+)</name>
        <dbReference type="ChEBI" id="CHEBI:57540"/>
    </ligand>
</feature>
<keyword evidence="5" id="KW-0520">NAD</keyword>
<evidence type="ECO:0000256" key="5">
    <source>
        <dbReference type="PIRSR" id="PIRSR000149-3"/>
    </source>
</evidence>
<dbReference type="Gene3D" id="3.30.360.10">
    <property type="entry name" value="Dihydrodipicolinate Reductase, domain 2"/>
    <property type="match status" value="1"/>
</dbReference>
<dbReference type="GO" id="GO:0051287">
    <property type="term" value="F:NAD binding"/>
    <property type="evidence" value="ECO:0007669"/>
    <property type="project" value="InterPro"/>
</dbReference>
<evidence type="ECO:0000313" key="10">
    <source>
        <dbReference type="Proteomes" id="UP000199058"/>
    </source>
</evidence>
<accession>A0A1I1I1R7</accession>
<gene>
    <name evidence="9" type="ORF">SAMN05660443_2138</name>
</gene>
<reference evidence="9 10" key="1">
    <citation type="submission" date="2016-10" db="EMBL/GenBank/DDBJ databases">
        <authorList>
            <person name="de Groot N.N."/>
        </authorList>
    </citation>
    <scope>NUCLEOTIDE SEQUENCE [LARGE SCALE GENOMIC DNA]</scope>
    <source>
        <strain evidence="9 10">DSM 18438</strain>
    </source>
</reference>
<dbReference type="GO" id="GO:0016620">
    <property type="term" value="F:oxidoreductase activity, acting on the aldehyde or oxo group of donors, NAD or NADP as acceptor"/>
    <property type="evidence" value="ECO:0007669"/>
    <property type="project" value="InterPro"/>
</dbReference>
<dbReference type="PANTHER" id="PTHR43148">
    <property type="entry name" value="GLYCERALDEHYDE-3-PHOSPHATE DEHYDROGENASE 2"/>
    <property type="match status" value="1"/>
</dbReference>
<comment type="similarity">
    <text evidence="1 7">Belongs to the glyceraldehyde-3-phosphate dehydrogenase family.</text>
</comment>
<comment type="subunit">
    <text evidence="2">Homotetramer.</text>
</comment>